<reference evidence="1 2" key="1">
    <citation type="submission" date="2019-11" db="EMBL/GenBank/DDBJ databases">
        <title>Pedobacter sp. HMF7056 Genome sequencing and assembly.</title>
        <authorList>
            <person name="Kang H."/>
            <person name="Kim H."/>
            <person name="Joh K."/>
        </authorList>
    </citation>
    <scope>NUCLEOTIDE SEQUENCE [LARGE SCALE GENOMIC DNA]</scope>
    <source>
        <strain evidence="1 2">HMF7056</strain>
    </source>
</reference>
<evidence type="ECO:0000313" key="2">
    <source>
        <dbReference type="Proteomes" id="UP000451233"/>
    </source>
</evidence>
<dbReference type="RefSeq" id="WP_160907310.1">
    <property type="nucleotide sequence ID" value="NZ_WVHS01000003.1"/>
</dbReference>
<accession>A0A7K1XZ70</accession>
<dbReference type="InterPro" id="IPR036890">
    <property type="entry name" value="HATPase_C_sf"/>
</dbReference>
<comment type="caution">
    <text evidence="1">The sequence shown here is derived from an EMBL/GenBank/DDBJ whole genome shotgun (WGS) entry which is preliminary data.</text>
</comment>
<dbReference type="EMBL" id="WVHS01000003">
    <property type="protein sequence ID" value="MXV16304.1"/>
    <property type="molecule type" value="Genomic_DNA"/>
</dbReference>
<dbReference type="Gene3D" id="3.30.565.10">
    <property type="entry name" value="Histidine kinase-like ATPase, C-terminal domain"/>
    <property type="match status" value="1"/>
</dbReference>
<gene>
    <name evidence="1" type="ORF">GS398_13400</name>
</gene>
<sequence>MAGFKKQFHFTETGDLYPFMLEILSEIEERTGETIFNRIRGSSRFILIELLTNAIKHTNGTISVICLEIDGSNVTISRSDSGQRFLVERPDHVIYSDDMATLYGKPLTDDKLVFNVVDHDLTRPPLVEHLSEHYGLTIITKASDEFTYAYDPAAGTNTFSARIKLG</sequence>
<name>A0A7K1XZ70_9SPHI</name>
<organism evidence="1 2">
    <name type="scientific">Hufsiella ginkgonis</name>
    <dbReference type="NCBI Taxonomy" id="2695274"/>
    <lineage>
        <taxon>Bacteria</taxon>
        <taxon>Pseudomonadati</taxon>
        <taxon>Bacteroidota</taxon>
        <taxon>Sphingobacteriia</taxon>
        <taxon>Sphingobacteriales</taxon>
        <taxon>Sphingobacteriaceae</taxon>
        <taxon>Hufsiella</taxon>
    </lineage>
</organism>
<dbReference type="Proteomes" id="UP000451233">
    <property type="component" value="Unassembled WGS sequence"/>
</dbReference>
<dbReference type="AlphaFoldDB" id="A0A7K1XZ70"/>
<proteinExistence type="predicted"/>
<evidence type="ECO:0008006" key="3">
    <source>
        <dbReference type="Google" id="ProtNLM"/>
    </source>
</evidence>
<dbReference type="SUPFAM" id="SSF55874">
    <property type="entry name" value="ATPase domain of HSP90 chaperone/DNA topoisomerase II/histidine kinase"/>
    <property type="match status" value="1"/>
</dbReference>
<keyword evidence="2" id="KW-1185">Reference proteome</keyword>
<protein>
    <recommendedName>
        <fullName evidence="3">ATP-binding protein</fullName>
    </recommendedName>
</protein>
<evidence type="ECO:0000313" key="1">
    <source>
        <dbReference type="EMBL" id="MXV16304.1"/>
    </source>
</evidence>